<dbReference type="KEGG" id="pna:Pnap_4637"/>
<evidence type="ECO:0000256" key="1">
    <source>
        <dbReference type="SAM" id="Coils"/>
    </source>
</evidence>
<evidence type="ECO:0000313" key="7">
    <source>
        <dbReference type="Proteomes" id="UP000000644"/>
    </source>
</evidence>
<proteinExistence type="predicted"/>
<accession>A1VWM7</accession>
<dbReference type="Pfam" id="PF18821">
    <property type="entry name" value="LPD7"/>
    <property type="match status" value="1"/>
</dbReference>
<feature type="compositionally biased region" description="Basic and acidic residues" evidence="2">
    <location>
        <begin position="556"/>
        <end position="569"/>
    </location>
</feature>
<keyword evidence="6" id="KW-0614">Plasmid</keyword>
<gene>
    <name evidence="6" type="ordered locus">Pnap_4637</name>
</gene>
<dbReference type="Gene3D" id="3.30.70.1790">
    <property type="entry name" value="RepB DNA-primase, N-terminal domain"/>
    <property type="match status" value="1"/>
</dbReference>
<feature type="domain" description="RepB-like DNA primase" evidence="3">
    <location>
        <begin position="218"/>
        <end position="409"/>
    </location>
</feature>
<evidence type="ECO:0000256" key="2">
    <source>
        <dbReference type="SAM" id="MobiDB-lite"/>
    </source>
</evidence>
<evidence type="ECO:0008006" key="8">
    <source>
        <dbReference type="Google" id="ProtNLM"/>
    </source>
</evidence>
<feature type="domain" description="Large polyvalent protein-associated" evidence="4">
    <location>
        <begin position="95"/>
        <end position="179"/>
    </location>
</feature>
<dbReference type="AlphaFoldDB" id="A1VWM7"/>
<evidence type="ECO:0000259" key="5">
    <source>
        <dbReference type="Pfam" id="PF22448"/>
    </source>
</evidence>
<evidence type="ECO:0000259" key="4">
    <source>
        <dbReference type="Pfam" id="PF18821"/>
    </source>
</evidence>
<dbReference type="Gene3D" id="1.10.1240.50">
    <property type="match status" value="1"/>
</dbReference>
<dbReference type="EMBL" id="CP000533">
    <property type="protein sequence ID" value="ABM40055.1"/>
    <property type="molecule type" value="Genomic_DNA"/>
</dbReference>
<sequence>MPCQDAYEKAALQARHRTASDEVRLRFRPYPDLEQWHRDHEHPELAEQWRHRASEPQHLEGMNGGKARVKKGGIEDPVTPRDIGDYRAELRGRHVHYFRKEEADKGGQAAFVDLGQRIEVHDWRHADATLAAMQLSAHKWGRIKVTGSEDFKALCARLAAAHGFTISNPELQDRIAQERERIQRSLQERAQEETAQPAPRAMASAPIEQFEQFERYAQAVDAQRYRVTSVRLKPDGGRMTFLLDKRAGVSQGCTPEEVRQRMPRMQRLSERGERIDYTPLSADKHYLLIDAMSQAKLDQLLQDGYRPAVVLQSSPERFQALITVKKFGAFNDDEVGRQLARQLNTEYGNPDLLGGCIQPHPAPGYVDRQSTLRQADGACWEVRLLQAERCECAKTLEIALRISAEKGQQAAPQGKEAVKAVTPSGHTPQPDPALALATAAALDAYWRHYRDVLSRHTAGRVNLSRVDSMIAVRLRVTGHAQEAIADALRLCAPGIRETLETRDWLAYARRAARFAFSAAGDLQAAELEVHRRAWEMLGGRHQEHKDGQNKAQTMQRSRDALKEIERMEALGRSSPRPSARPKRIG</sequence>
<geneLocation type="plasmid" evidence="6 7">
    <name>pPNAP04</name>
</geneLocation>
<evidence type="ECO:0000313" key="6">
    <source>
        <dbReference type="EMBL" id="ABM40055.1"/>
    </source>
</evidence>
<dbReference type="Pfam" id="PF16793">
    <property type="entry name" value="RepB_primase"/>
    <property type="match status" value="1"/>
</dbReference>
<dbReference type="HOGENOM" id="CLU_466075_0_0_4"/>
<organism evidence="6 7">
    <name type="scientific">Polaromonas naphthalenivorans (strain CJ2)</name>
    <dbReference type="NCBI Taxonomy" id="365044"/>
    <lineage>
        <taxon>Bacteria</taxon>
        <taxon>Pseudomonadati</taxon>
        <taxon>Pseudomonadota</taxon>
        <taxon>Betaproteobacteria</taxon>
        <taxon>Burkholderiales</taxon>
        <taxon>Comamonadaceae</taxon>
        <taxon>Polaromonas</taxon>
    </lineage>
</organism>
<reference evidence="7" key="1">
    <citation type="journal article" date="2009" name="Environ. Microbiol.">
        <title>The genome of Polaromonas naphthalenivorans strain CJ2, isolated from coal tar-contaminated sediment, reveals physiological and metabolic versatility and evolution through extensive horizontal gene transfer.</title>
        <authorList>
            <person name="Yagi J.M."/>
            <person name="Sims D."/>
            <person name="Brettin T."/>
            <person name="Bruce D."/>
            <person name="Madsen E.L."/>
        </authorList>
    </citation>
    <scope>NUCLEOTIDE SEQUENCE [LARGE SCALE GENOMIC DNA]</scope>
    <source>
        <strain evidence="7">CJ2</strain>
        <plasmid evidence="7">Plasmid pPNAP04</plasmid>
    </source>
</reference>
<protein>
    <recommendedName>
        <fullName evidence="8">Large polyvalent protein-associated domain-containing protein</fullName>
    </recommendedName>
</protein>
<feature type="domain" description="RepB/MobA-like C-terminal" evidence="5">
    <location>
        <begin position="462"/>
        <end position="515"/>
    </location>
</feature>
<evidence type="ECO:0000259" key="3">
    <source>
        <dbReference type="Pfam" id="PF16793"/>
    </source>
</evidence>
<keyword evidence="7" id="KW-1185">Reference proteome</keyword>
<keyword evidence="1" id="KW-0175">Coiled coil</keyword>
<dbReference type="InterPro" id="IPR039459">
    <property type="entry name" value="RepB-like_DNA_primase_dom"/>
</dbReference>
<dbReference type="Pfam" id="PF22448">
    <property type="entry name" value="RepB_primase_C"/>
    <property type="match status" value="1"/>
</dbReference>
<name>A1VWM7_POLNA</name>
<dbReference type="Proteomes" id="UP000000644">
    <property type="component" value="Plasmid pPNAP04"/>
</dbReference>
<feature type="region of interest" description="Disordered" evidence="2">
    <location>
        <begin position="540"/>
        <end position="585"/>
    </location>
</feature>
<feature type="coiled-coil region" evidence="1">
    <location>
        <begin position="168"/>
        <end position="195"/>
    </location>
</feature>
<dbReference type="InterPro" id="IPR040677">
    <property type="entry name" value="LPD7"/>
</dbReference>
<dbReference type="InterPro" id="IPR054366">
    <property type="entry name" value="RepB/MobA-like_C"/>
</dbReference>
<feature type="region of interest" description="Disordered" evidence="2">
    <location>
        <begin position="54"/>
        <end position="80"/>
    </location>
</feature>